<evidence type="ECO:0000259" key="3">
    <source>
        <dbReference type="Pfam" id="PF10260"/>
    </source>
</evidence>
<gene>
    <name evidence="4" type="ORF">CAUJ_LOCUS7556</name>
</gene>
<keyword evidence="2" id="KW-0812">Transmembrane</keyword>
<keyword evidence="2" id="KW-0472">Membrane</keyword>
<name>A0A8S1H8M3_9PELO</name>
<feature type="domain" description="SAYSvFN" evidence="3">
    <location>
        <begin position="88"/>
        <end position="151"/>
    </location>
</feature>
<evidence type="ECO:0000313" key="4">
    <source>
        <dbReference type="EMBL" id="CAD6191637.1"/>
    </source>
</evidence>
<dbReference type="Pfam" id="PF10260">
    <property type="entry name" value="SAYSvFN"/>
    <property type="match status" value="1"/>
</dbReference>
<protein>
    <recommendedName>
        <fullName evidence="3">SAYSvFN domain-containing protein</fullName>
    </recommendedName>
</protein>
<evidence type="ECO:0000256" key="1">
    <source>
        <dbReference type="SAM" id="MobiDB-lite"/>
    </source>
</evidence>
<feature type="transmembrane region" description="Helical" evidence="2">
    <location>
        <begin position="90"/>
        <end position="116"/>
    </location>
</feature>
<evidence type="ECO:0000313" key="5">
    <source>
        <dbReference type="Proteomes" id="UP000835052"/>
    </source>
</evidence>
<organism evidence="4 5">
    <name type="scientific">Caenorhabditis auriculariae</name>
    <dbReference type="NCBI Taxonomy" id="2777116"/>
    <lineage>
        <taxon>Eukaryota</taxon>
        <taxon>Metazoa</taxon>
        <taxon>Ecdysozoa</taxon>
        <taxon>Nematoda</taxon>
        <taxon>Chromadorea</taxon>
        <taxon>Rhabditida</taxon>
        <taxon>Rhabditina</taxon>
        <taxon>Rhabditomorpha</taxon>
        <taxon>Rhabditoidea</taxon>
        <taxon>Rhabditidae</taxon>
        <taxon>Peloderinae</taxon>
        <taxon>Caenorhabditis</taxon>
    </lineage>
</organism>
<keyword evidence="5" id="KW-1185">Reference proteome</keyword>
<reference evidence="4" key="1">
    <citation type="submission" date="2020-10" db="EMBL/GenBank/DDBJ databases">
        <authorList>
            <person name="Kikuchi T."/>
        </authorList>
    </citation>
    <scope>NUCLEOTIDE SEQUENCE</scope>
    <source>
        <strain evidence="4">NKZ352</strain>
    </source>
</reference>
<feature type="compositionally biased region" description="Basic and acidic residues" evidence="1">
    <location>
        <begin position="33"/>
        <end position="43"/>
    </location>
</feature>
<dbReference type="InterPro" id="IPR019387">
    <property type="entry name" value="SAYSvFN_dom"/>
</dbReference>
<dbReference type="PANTHER" id="PTHR13527">
    <property type="entry name" value="SAYSVFN DOMAIN-CONTAINING PROTEIN 1"/>
    <property type="match status" value="1"/>
</dbReference>
<comment type="caution">
    <text evidence="4">The sequence shown here is derived from an EMBL/GenBank/DDBJ whole genome shotgun (WGS) entry which is preliminary data.</text>
</comment>
<dbReference type="Proteomes" id="UP000835052">
    <property type="component" value="Unassembled WGS sequence"/>
</dbReference>
<proteinExistence type="predicted"/>
<dbReference type="EMBL" id="CAJGYM010000022">
    <property type="protein sequence ID" value="CAD6191637.1"/>
    <property type="molecule type" value="Genomic_DNA"/>
</dbReference>
<evidence type="ECO:0000256" key="2">
    <source>
        <dbReference type="SAM" id="Phobius"/>
    </source>
</evidence>
<dbReference type="AlphaFoldDB" id="A0A8S1H8M3"/>
<dbReference type="PANTHER" id="PTHR13527:SF0">
    <property type="entry name" value="SAYSVFN DOMAIN-CONTAINING PROTEIN 1"/>
    <property type="match status" value="1"/>
</dbReference>
<dbReference type="OrthoDB" id="71310at2759"/>
<keyword evidence="2" id="KW-1133">Transmembrane helix</keyword>
<dbReference type="InterPro" id="IPR039159">
    <property type="entry name" value="SAYSD1"/>
</dbReference>
<feature type="region of interest" description="Disordered" evidence="1">
    <location>
        <begin position="21"/>
        <end position="43"/>
    </location>
</feature>
<sequence>MSYQTTLEQLKRYRNAQKEAESAAAQDFPPQKAENEVKVESTNRQRPKAQGIWLRLFNIDLLDNFAFRAWRDVYHRHPNPTIIGSLGFYLVAQLFFVWAQFGMVFFVLAALTAICLNLGQRDRDQPSAYSVFNENCERLPGQMTAEHFERDVLQRRVK</sequence>
<accession>A0A8S1H8M3</accession>